<dbReference type="FunFam" id="3.30.450.20:FF:000024">
    <property type="entry name" value="VWFA and cache domain-containing protein 1"/>
    <property type="match status" value="1"/>
</dbReference>
<organism evidence="3 4">
    <name type="scientific">Callorhinchus milii</name>
    <name type="common">Ghost shark</name>
    <dbReference type="NCBI Taxonomy" id="7868"/>
    <lineage>
        <taxon>Eukaryota</taxon>
        <taxon>Metazoa</taxon>
        <taxon>Chordata</taxon>
        <taxon>Craniata</taxon>
        <taxon>Vertebrata</taxon>
        <taxon>Chondrichthyes</taxon>
        <taxon>Holocephali</taxon>
        <taxon>Chimaeriformes</taxon>
        <taxon>Callorhinchidae</taxon>
        <taxon>Callorhinchus</taxon>
    </lineage>
</organism>
<name>A0A4W3HA12_CALMI</name>
<protein>
    <submittedName>
        <fullName evidence="3">Cache domain containing 1</fullName>
    </submittedName>
</protein>
<keyword evidence="2" id="KW-0472">Membrane</keyword>
<dbReference type="Ensembl" id="ENSCMIT00000014025.1">
    <property type="protein sequence ID" value="ENSCMIP00000013723.1"/>
    <property type="gene ID" value="ENSCMIG00000006866.1"/>
</dbReference>
<dbReference type="InterPro" id="IPR029151">
    <property type="entry name" value="Sensor-like_sf"/>
</dbReference>
<proteinExistence type="predicted"/>
<reference evidence="4" key="2">
    <citation type="journal article" date="2007" name="PLoS Biol.">
        <title>Survey sequencing and comparative analysis of the elephant shark (Callorhinchus milii) genome.</title>
        <authorList>
            <person name="Venkatesh B."/>
            <person name="Kirkness E.F."/>
            <person name="Loh Y.H."/>
            <person name="Halpern A.L."/>
            <person name="Lee A.P."/>
            <person name="Johnson J."/>
            <person name="Dandona N."/>
            <person name="Viswanathan L.D."/>
            <person name="Tay A."/>
            <person name="Venter J.C."/>
            <person name="Strausberg R.L."/>
            <person name="Brenner S."/>
        </authorList>
    </citation>
    <scope>NUCLEOTIDE SEQUENCE [LARGE SCALE GENOMIC DNA]</scope>
</reference>
<dbReference type="FunFam" id="3.30.450.20:FF:000029">
    <property type="entry name" value="VWFA and cache domain-containing protein 1"/>
    <property type="match status" value="1"/>
</dbReference>
<reference evidence="4" key="1">
    <citation type="journal article" date="2006" name="Science">
        <title>Ancient noncoding elements conserved in the human genome.</title>
        <authorList>
            <person name="Venkatesh B."/>
            <person name="Kirkness E.F."/>
            <person name="Loh Y.H."/>
            <person name="Halpern A.L."/>
            <person name="Lee A.P."/>
            <person name="Johnson J."/>
            <person name="Dandona N."/>
            <person name="Viswanathan L.D."/>
            <person name="Tay A."/>
            <person name="Venter J.C."/>
            <person name="Strausberg R.L."/>
            <person name="Brenner S."/>
        </authorList>
    </citation>
    <scope>NUCLEOTIDE SEQUENCE [LARGE SCALE GENOMIC DNA]</scope>
</reference>
<evidence type="ECO:0000256" key="1">
    <source>
        <dbReference type="SAM" id="MobiDB-lite"/>
    </source>
</evidence>
<evidence type="ECO:0000313" key="3">
    <source>
        <dbReference type="Ensembl" id="ENSCMIP00000013723.1"/>
    </source>
</evidence>
<keyword evidence="2" id="KW-0812">Transmembrane</keyword>
<dbReference type="PANTHER" id="PTHR10166">
    <property type="entry name" value="VOLTAGE-DEPENDENT CALCIUM CHANNEL SUBUNIT ALPHA-2/DELTA-RELATED"/>
    <property type="match status" value="1"/>
</dbReference>
<dbReference type="AlphaFoldDB" id="A0A4W3HA12"/>
<dbReference type="OMA" id="CADINTC"/>
<dbReference type="InterPro" id="IPR051173">
    <property type="entry name" value="Ca_channel_alpha-2/delta"/>
</dbReference>
<feature type="compositionally biased region" description="Polar residues" evidence="1">
    <location>
        <begin position="672"/>
        <end position="691"/>
    </location>
</feature>
<feature type="transmembrane region" description="Helical" evidence="2">
    <location>
        <begin position="572"/>
        <end position="593"/>
    </location>
</feature>
<dbReference type="GO" id="GO:0005245">
    <property type="term" value="F:voltage-gated calcium channel activity"/>
    <property type="evidence" value="ECO:0007669"/>
    <property type="project" value="TreeGrafter"/>
</dbReference>
<keyword evidence="4" id="KW-1185">Reference proteome</keyword>
<keyword evidence="2" id="KW-1133">Transmembrane helix</keyword>
<dbReference type="STRING" id="7868.ENSCMIP00000013723"/>
<reference evidence="3" key="4">
    <citation type="submission" date="2025-08" db="UniProtKB">
        <authorList>
            <consortium name="Ensembl"/>
        </authorList>
    </citation>
    <scope>IDENTIFICATION</scope>
</reference>
<dbReference type="Proteomes" id="UP000314986">
    <property type="component" value="Unassembled WGS sequence"/>
</dbReference>
<dbReference type="InParanoid" id="A0A4W3HA12"/>
<reference evidence="4" key="3">
    <citation type="journal article" date="2014" name="Nature">
        <title>Elephant shark genome provides unique insights into gnathostome evolution.</title>
        <authorList>
            <consortium name="International Elephant Shark Genome Sequencing Consortium"/>
            <person name="Venkatesh B."/>
            <person name="Lee A.P."/>
            <person name="Ravi V."/>
            <person name="Maurya A.K."/>
            <person name="Lian M.M."/>
            <person name="Swann J.B."/>
            <person name="Ohta Y."/>
            <person name="Flajnik M.F."/>
            <person name="Sutoh Y."/>
            <person name="Kasahara M."/>
            <person name="Hoon S."/>
            <person name="Gangu V."/>
            <person name="Roy S.W."/>
            <person name="Irimia M."/>
            <person name="Korzh V."/>
            <person name="Kondrychyn I."/>
            <person name="Lim Z.W."/>
            <person name="Tay B.H."/>
            <person name="Tohari S."/>
            <person name="Kong K.W."/>
            <person name="Ho S."/>
            <person name="Lorente-Galdos B."/>
            <person name="Quilez J."/>
            <person name="Marques-Bonet T."/>
            <person name="Raney B.J."/>
            <person name="Ingham P.W."/>
            <person name="Tay A."/>
            <person name="Hillier L.W."/>
            <person name="Minx P."/>
            <person name="Boehm T."/>
            <person name="Wilson R.K."/>
            <person name="Brenner S."/>
            <person name="Warren W.C."/>
        </authorList>
    </citation>
    <scope>NUCLEOTIDE SEQUENCE [LARGE SCALE GENOMIC DNA]</scope>
</reference>
<reference evidence="3" key="5">
    <citation type="submission" date="2025-09" db="UniProtKB">
        <authorList>
            <consortium name="Ensembl"/>
        </authorList>
    </citation>
    <scope>IDENTIFICATION</scope>
</reference>
<evidence type="ECO:0000313" key="4">
    <source>
        <dbReference type="Proteomes" id="UP000314986"/>
    </source>
</evidence>
<dbReference type="SUPFAM" id="SSF103190">
    <property type="entry name" value="Sensory domain-like"/>
    <property type="match status" value="1"/>
</dbReference>
<dbReference type="GeneTree" id="ENSGT00940000157568"/>
<sequence length="753" mass="84001">MHCVPFSSPHSHDPGLIMTVSKPCYFGNMLLGIVGVDVNLAYILEDVTYYQDSSASYTFLIDNKGYTLMHPSLTRPYLLTEPPLHTDIIHYENIPWFQPVRHNILSLPLGSQIIMVPVNSSLSWHINRLRDTRPLTYTVSYAWKLVGTPSPVVGGVGSVLNRMQAREELGREREEGGSMLLIQITLSSVRSEVMATSHVTDEWISQMEVSELNSYIVRRYIATPNGVLRIYPGSLMDKAFDATRRQWYLHAMANPALITFTGPYLDVGGAGYVVTLSHTIHSSSSLSAPGHAVAVMGIDFTLRYFYKVLLDLLPVCNQDGGNKIRCFIMEDKGYLLAHPTLIDPKGHAPVEQQHITHKEPLVANDILNHPNFVKKNLCNSFSDRTVQRFYKFNTSIVGDLTNLVHGSHCSRYRLIRIPGTNTFLGLVNETCDALAFCACSMVDRLCLNCHRMEQNECECPCECPLEVNECTGNLTNGNPLSLFLPLSVSLSLSPSLPLPVSPFRRGRECIGLLDCEWCMVESDGKTHLDEAYCASQKECFGGIVGANSPYMDDMLALGDEVIALNMIKSAPVGPVAGGIMGCIMVLVLAVYAYRHQIHRRSHQHMSPLAAQEMSVRMSNLENERDERDEDSHEDRGIISNTRFIAAVIDRHAHSPERRRRYWGRSGTESDHGYSTMSPQEDSENPPCNNDPLSAGVDVGNHEEEGELEAPPQTTALLSHKPGPYRLHQHQHQHQLQLHHLQAAVTVHTVDAEC</sequence>
<dbReference type="GO" id="GO:0005891">
    <property type="term" value="C:voltage-gated calcium channel complex"/>
    <property type="evidence" value="ECO:0007669"/>
    <property type="project" value="TreeGrafter"/>
</dbReference>
<evidence type="ECO:0000256" key="2">
    <source>
        <dbReference type="SAM" id="Phobius"/>
    </source>
</evidence>
<feature type="region of interest" description="Disordered" evidence="1">
    <location>
        <begin position="655"/>
        <end position="710"/>
    </location>
</feature>
<dbReference type="Gene3D" id="3.30.450.20">
    <property type="entry name" value="PAS domain"/>
    <property type="match status" value="2"/>
</dbReference>
<accession>A0A4W3HA12</accession>
<dbReference type="PANTHER" id="PTHR10166:SF68">
    <property type="entry name" value="VWFA AND CACHE DOMAIN-CONTAINING PROTEIN 1"/>
    <property type="match status" value="1"/>
</dbReference>